<evidence type="ECO:0000313" key="1">
    <source>
        <dbReference type="EMBL" id="KAJ4724014.1"/>
    </source>
</evidence>
<protein>
    <submittedName>
        <fullName evidence="1">WRKY transcription factor</fullName>
    </submittedName>
</protein>
<name>A0ACC1YKV8_MELAZ</name>
<dbReference type="Proteomes" id="UP001164539">
    <property type="component" value="Chromosome 2"/>
</dbReference>
<dbReference type="EMBL" id="CM051395">
    <property type="protein sequence ID" value="KAJ4724014.1"/>
    <property type="molecule type" value="Genomic_DNA"/>
</dbReference>
<comment type="caution">
    <text evidence="1">The sequence shown here is derived from an EMBL/GenBank/DDBJ whole genome shotgun (WGS) entry which is preliminary data.</text>
</comment>
<gene>
    <name evidence="1" type="ORF">OWV82_003051</name>
</gene>
<proteinExistence type="predicted"/>
<reference evidence="1 2" key="1">
    <citation type="journal article" date="2023" name="Science">
        <title>Complex scaffold remodeling in plant triterpene biosynthesis.</title>
        <authorList>
            <person name="De La Pena R."/>
            <person name="Hodgson H."/>
            <person name="Liu J.C."/>
            <person name="Stephenson M.J."/>
            <person name="Martin A.C."/>
            <person name="Owen C."/>
            <person name="Harkess A."/>
            <person name="Leebens-Mack J."/>
            <person name="Jimenez L.E."/>
            <person name="Osbourn A."/>
            <person name="Sattely E.S."/>
        </authorList>
    </citation>
    <scope>NUCLEOTIDE SEQUENCE [LARGE SCALE GENOMIC DNA]</scope>
    <source>
        <strain evidence="2">cv. JPN11</strain>
        <tissue evidence="1">Leaf</tissue>
    </source>
</reference>
<keyword evidence="2" id="KW-1185">Reference proteome</keyword>
<accession>A0ACC1YKV8</accession>
<sequence length="132" mass="15015">MNTDTEISEENIIDREEQEMGRRGHRFVLPEDGYEWKKYGQKFIKNIGKFRSYFKCQRANCTAKKRAEWSSSEPTNLRIVYDGVHTHDSSTSTITSSSNNNGNNNIANQFNLLTQVLGDQSTPPPPPPPPPN</sequence>
<evidence type="ECO:0000313" key="2">
    <source>
        <dbReference type="Proteomes" id="UP001164539"/>
    </source>
</evidence>
<organism evidence="1 2">
    <name type="scientific">Melia azedarach</name>
    <name type="common">Chinaberry tree</name>
    <dbReference type="NCBI Taxonomy" id="155640"/>
    <lineage>
        <taxon>Eukaryota</taxon>
        <taxon>Viridiplantae</taxon>
        <taxon>Streptophyta</taxon>
        <taxon>Embryophyta</taxon>
        <taxon>Tracheophyta</taxon>
        <taxon>Spermatophyta</taxon>
        <taxon>Magnoliopsida</taxon>
        <taxon>eudicotyledons</taxon>
        <taxon>Gunneridae</taxon>
        <taxon>Pentapetalae</taxon>
        <taxon>rosids</taxon>
        <taxon>malvids</taxon>
        <taxon>Sapindales</taxon>
        <taxon>Meliaceae</taxon>
        <taxon>Melia</taxon>
    </lineage>
</organism>